<dbReference type="GO" id="GO:0016740">
    <property type="term" value="F:transferase activity"/>
    <property type="evidence" value="ECO:0007669"/>
    <property type="project" value="UniProtKB-KW"/>
</dbReference>
<proteinExistence type="predicted"/>
<dbReference type="InterPro" id="IPR001451">
    <property type="entry name" value="Hexapep"/>
</dbReference>
<dbReference type="STRING" id="558173.CDOO_00575"/>
<dbReference type="KEGG" id="cdo:CDOO_00575"/>
<dbReference type="Pfam" id="PF00132">
    <property type="entry name" value="Hexapep"/>
    <property type="match status" value="1"/>
</dbReference>
<dbReference type="AlphaFoldDB" id="A0A097ICY4"/>
<dbReference type="InterPro" id="IPR047324">
    <property type="entry name" value="LbH_gamma_CA-like"/>
</dbReference>
<dbReference type="PANTHER" id="PTHR13061:SF29">
    <property type="entry name" value="GAMMA CARBONIC ANHYDRASE-LIKE 1, MITOCHONDRIAL-RELATED"/>
    <property type="match status" value="1"/>
</dbReference>
<organism evidence="1 2">
    <name type="scientific">Corynebacterium doosanense CAU 212 = DSM 45436</name>
    <dbReference type="NCBI Taxonomy" id="558173"/>
    <lineage>
        <taxon>Bacteria</taxon>
        <taxon>Bacillati</taxon>
        <taxon>Actinomycetota</taxon>
        <taxon>Actinomycetes</taxon>
        <taxon>Mycobacteriales</taxon>
        <taxon>Corynebacteriaceae</taxon>
        <taxon>Corynebacterium</taxon>
    </lineage>
</organism>
<dbReference type="Gene3D" id="2.160.10.10">
    <property type="entry name" value="Hexapeptide repeat proteins"/>
    <property type="match status" value="1"/>
</dbReference>
<reference evidence="1 2" key="1">
    <citation type="submission" date="2013-09" db="EMBL/GenBank/DDBJ databases">
        <title>Complete genome sequence of Corynebacterium doosanense CAU 212(T) (=DSM 45436(T)), isolated from activated sludge.</title>
        <authorList>
            <person name="Schaffert L."/>
            <person name="Albersmeier A."/>
            <person name="Kalinowski J."/>
            <person name="Ruckert C."/>
        </authorList>
    </citation>
    <scope>NUCLEOTIDE SEQUENCE [LARGE SCALE GENOMIC DNA]</scope>
    <source>
        <strain evidence="1 2">CAU 212</strain>
    </source>
</reference>
<dbReference type="EMBL" id="CP006764">
    <property type="protein sequence ID" value="AIT59978.1"/>
    <property type="molecule type" value="Genomic_DNA"/>
</dbReference>
<dbReference type="eggNOG" id="COG0663">
    <property type="taxonomic scope" value="Bacteria"/>
</dbReference>
<dbReference type="SUPFAM" id="SSF51161">
    <property type="entry name" value="Trimeric LpxA-like enzymes"/>
    <property type="match status" value="1"/>
</dbReference>
<dbReference type="HOGENOM" id="CLU_064827_4_0_11"/>
<keyword evidence="1" id="KW-0808">Transferase</keyword>
<dbReference type="RefSeq" id="WP_018022879.1">
    <property type="nucleotide sequence ID" value="NZ_AQUX01000014.1"/>
</dbReference>
<sequence length="181" mass="18721">MIIRPFGGKTPRIHSSAFIAPGAVIVGDVEIGPDVSVFYGAVLRADVGSIVVGARSNIQDDCVFHVDRDADCVLGEDVTVGHQALVHGAVVGDGALIGMGARVLSRSRVGAGSLVAAGAVVLEGFEVPERVLVAGVPGKVRRELSAEESAAFIPHAGRYVDLGREHAGLGESLTLDEVRYS</sequence>
<dbReference type="PANTHER" id="PTHR13061">
    <property type="entry name" value="DYNACTIN SUBUNIT P25"/>
    <property type="match status" value="1"/>
</dbReference>
<protein>
    <submittedName>
        <fullName evidence="1">Acetyltransferase</fullName>
    </submittedName>
</protein>
<dbReference type="Proteomes" id="UP000029914">
    <property type="component" value="Chromosome"/>
</dbReference>
<dbReference type="CDD" id="cd04645">
    <property type="entry name" value="LbH_gamma_CA_like"/>
    <property type="match status" value="1"/>
</dbReference>
<name>A0A097ICY4_9CORY</name>
<evidence type="ECO:0000313" key="2">
    <source>
        <dbReference type="Proteomes" id="UP000029914"/>
    </source>
</evidence>
<dbReference type="InterPro" id="IPR011004">
    <property type="entry name" value="Trimer_LpxA-like_sf"/>
</dbReference>
<accession>A0A097ICY4</accession>
<dbReference type="InterPro" id="IPR050484">
    <property type="entry name" value="Transf_Hexapept/Carb_Anhydrase"/>
</dbReference>
<keyword evidence="2" id="KW-1185">Reference proteome</keyword>
<gene>
    <name evidence="1" type="ORF">CDOO_00575</name>
</gene>
<evidence type="ECO:0000313" key="1">
    <source>
        <dbReference type="EMBL" id="AIT59978.1"/>
    </source>
</evidence>